<proteinExistence type="predicted"/>
<dbReference type="HOGENOM" id="CLU_077247_1_0_7"/>
<dbReference type="RefSeq" id="WP_015949328.1">
    <property type="nucleotide sequence ID" value="NC_011768.1"/>
</dbReference>
<evidence type="ECO:0000313" key="1">
    <source>
        <dbReference type="EMBL" id="ACL06289.1"/>
    </source>
</evidence>
<keyword evidence="2" id="KW-1185">Reference proteome</keyword>
<reference evidence="1 2" key="1">
    <citation type="journal article" date="2012" name="Environ. Microbiol.">
        <title>The genome sequence of Desulfatibacillum alkenivorans AK-01: a blueprint for anaerobic alkane oxidation.</title>
        <authorList>
            <person name="Callaghan A.V."/>
            <person name="Morris B.E."/>
            <person name="Pereira I.A."/>
            <person name="McInerney M.J."/>
            <person name="Austin R.N."/>
            <person name="Groves J.T."/>
            <person name="Kukor J.J."/>
            <person name="Suflita J.M."/>
            <person name="Young L.Y."/>
            <person name="Zylstra G.J."/>
            <person name="Wawrik B."/>
        </authorList>
    </citation>
    <scope>NUCLEOTIDE SEQUENCE [LARGE SCALE GENOMIC DNA]</scope>
    <source>
        <strain evidence="1 2">AK-01</strain>
    </source>
</reference>
<accession>B8FNK8</accession>
<dbReference type="Proteomes" id="UP000000739">
    <property type="component" value="Chromosome"/>
</dbReference>
<organism evidence="1 2">
    <name type="scientific">Desulfatibacillum aliphaticivorans</name>
    <dbReference type="NCBI Taxonomy" id="218208"/>
    <lineage>
        <taxon>Bacteria</taxon>
        <taxon>Pseudomonadati</taxon>
        <taxon>Thermodesulfobacteriota</taxon>
        <taxon>Desulfobacteria</taxon>
        <taxon>Desulfobacterales</taxon>
        <taxon>Desulfatibacillaceae</taxon>
        <taxon>Desulfatibacillum</taxon>
    </lineage>
</organism>
<evidence type="ECO:0000313" key="2">
    <source>
        <dbReference type="Proteomes" id="UP000000739"/>
    </source>
</evidence>
<dbReference type="EMBL" id="CP001322">
    <property type="protein sequence ID" value="ACL06289.1"/>
    <property type="molecule type" value="Genomic_DNA"/>
</dbReference>
<dbReference type="AlphaFoldDB" id="B8FNK8"/>
<dbReference type="KEGG" id="dal:Dalk_4611"/>
<name>B8FNK8_DESAL</name>
<gene>
    <name evidence="1" type="ordered locus">Dalk_4611</name>
</gene>
<evidence type="ECO:0008006" key="3">
    <source>
        <dbReference type="Google" id="ProtNLM"/>
    </source>
</evidence>
<sequence>MKEYHRLLTGEMVRAIIEGRKTQTRVLADDNRYKNTKVGDRLWVREAWNIFELSGDRGYLHPVNPIPKNLPPGTLLAYAADRGSGPWRPSMHMPRWACRLLLKVTGVREEPLRAISTEDIIAEGLSTTLRGYTAEVDLKEQFIGLWDSLYGKTRPWASNPMVKALDFEVMEAS</sequence>
<protein>
    <recommendedName>
        <fullName evidence="3">ASCH domain-containing protein</fullName>
    </recommendedName>
</protein>